<feature type="transmembrane region" description="Helical" evidence="1">
    <location>
        <begin position="75"/>
        <end position="93"/>
    </location>
</feature>
<feature type="transmembrane region" description="Helical" evidence="1">
    <location>
        <begin position="134"/>
        <end position="154"/>
    </location>
</feature>
<dbReference type="AlphaFoldDB" id="A0AA51RFG9"/>
<keyword evidence="1" id="KW-1133">Transmembrane helix</keyword>
<feature type="transmembrane region" description="Helical" evidence="1">
    <location>
        <begin position="192"/>
        <end position="211"/>
    </location>
</feature>
<dbReference type="PROSITE" id="PS50181">
    <property type="entry name" value="FBOX"/>
    <property type="match status" value="1"/>
</dbReference>
<reference evidence="3" key="1">
    <citation type="journal article" date="2023" name="J. Phycol.">
        <title>Gene-rich plastid genomes of two parasitic red algal species, Laurencia australis and L. verruciformis (Rhodomelaceae, Ceramiales), and a taxonomic revision of Janczewskia.</title>
        <authorList>
            <person name="Preuss M."/>
            <person name="Diaz-Tapia P."/>
            <person name="Verbruggen H."/>
            <person name="Zuccarello G.C."/>
        </authorList>
    </citation>
    <scope>NUCLEOTIDE SEQUENCE</scope>
    <source>
        <strain evidence="3">B1P</strain>
        <strain evidence="4">B2P</strain>
    </source>
</reference>
<dbReference type="EMBL" id="OQ908868">
    <property type="protein sequence ID" value="WMP11822.1"/>
    <property type="molecule type" value="Genomic_DNA"/>
</dbReference>
<gene>
    <name evidence="3" type="primary">orf190</name>
</gene>
<keyword evidence="1" id="KW-0812">Transmembrane</keyword>
<geneLocation type="chloroplast" evidence="3"/>
<organism evidence="3">
    <name type="scientific">Laurencia australis</name>
    <dbReference type="NCBI Taxonomy" id="3073067"/>
    <lineage>
        <taxon>Eukaryota</taxon>
        <taxon>Rhodophyta</taxon>
        <taxon>Florideophyceae</taxon>
        <taxon>Rhodymeniophycidae</taxon>
        <taxon>Ceramiales</taxon>
        <taxon>Rhodomelaceae</taxon>
        <taxon>Laurencieae</taxon>
        <taxon>Laurencia</taxon>
    </lineage>
</organism>
<evidence type="ECO:0000256" key="1">
    <source>
        <dbReference type="SAM" id="Phobius"/>
    </source>
</evidence>
<evidence type="ECO:0000313" key="4">
    <source>
        <dbReference type="EMBL" id="WMP12033.1"/>
    </source>
</evidence>
<dbReference type="InterPro" id="IPR001810">
    <property type="entry name" value="F-box_dom"/>
</dbReference>
<name>A0AA51RFG9_9FLOR</name>
<sequence length="271" mass="32563">MIYRNSIFITKYSYSPITQYHKIKPYFKVHCIFSILLFAPYISSNQAIYFMLIIFLLIEISSFGKLLYSSNLKKIKLMILMIYCIIFMNQITIHNNINSLNEYKKLSILKLKLTYFLKISLLKVHKNIVNLKHYFILLTIPNYVLKLISIYVMLNNLLKILYLCTKYENVLETFIINLNRIKKKLQLHCKDYIIDLFLAFIFLQELAICLINTKLGVQIKNISLVNKNKYNFDIILVKYLRILLNNQIHYSLILWNRNILYKNFDYLRIYD</sequence>
<evidence type="ECO:0000313" key="3">
    <source>
        <dbReference type="EMBL" id="WMP11822.1"/>
    </source>
</evidence>
<evidence type="ECO:0000259" key="2">
    <source>
        <dbReference type="PROSITE" id="PS50181"/>
    </source>
</evidence>
<protein>
    <recommendedName>
        <fullName evidence="2">F-box domain-containing protein</fullName>
    </recommendedName>
</protein>
<feature type="domain" description="F-box" evidence="2">
    <location>
        <begin position="134"/>
        <end position="185"/>
    </location>
</feature>
<dbReference type="EMBL" id="OQ908869">
    <property type="protein sequence ID" value="WMP12033.1"/>
    <property type="molecule type" value="Genomic_DNA"/>
</dbReference>
<proteinExistence type="predicted"/>
<accession>A0AA51RFG9</accession>
<keyword evidence="3" id="KW-0150">Chloroplast</keyword>
<keyword evidence="3" id="KW-0934">Plastid</keyword>
<keyword evidence="1" id="KW-0472">Membrane</keyword>